<evidence type="ECO:0000259" key="6">
    <source>
        <dbReference type="Pfam" id="PF12698"/>
    </source>
</evidence>
<dbReference type="NCBIfam" id="TIGR03062">
    <property type="entry name" value="pip_yhgE_Cterm"/>
    <property type="match status" value="1"/>
</dbReference>
<keyword evidence="8" id="KW-1185">Reference proteome</keyword>
<dbReference type="EMBL" id="NTGA01000019">
    <property type="protein sequence ID" value="PAY22931.1"/>
    <property type="molecule type" value="Genomic_DNA"/>
</dbReference>
<dbReference type="InterPro" id="IPR017500">
    <property type="entry name" value="Phage_infect_YhgE_N"/>
</dbReference>
<evidence type="ECO:0000256" key="4">
    <source>
        <dbReference type="ARBA" id="ARBA00023136"/>
    </source>
</evidence>
<name>A0A2A2WP33_9ACTN</name>
<evidence type="ECO:0000256" key="5">
    <source>
        <dbReference type="SAM" id="Phobius"/>
    </source>
</evidence>
<dbReference type="RefSeq" id="WP_095718558.1">
    <property type="nucleotide sequence ID" value="NZ_NTGA01000019.1"/>
</dbReference>
<dbReference type="InterPro" id="IPR017501">
    <property type="entry name" value="Phage_infect_YhgE_C"/>
</dbReference>
<feature type="domain" description="ABC-2 type transporter transmembrane" evidence="6">
    <location>
        <begin position="25"/>
        <end position="167"/>
    </location>
</feature>
<protein>
    <submittedName>
        <fullName evidence="7">Phage infection protein</fullName>
    </submittedName>
</protein>
<evidence type="ECO:0000313" key="7">
    <source>
        <dbReference type="EMBL" id="PAY22931.1"/>
    </source>
</evidence>
<evidence type="ECO:0000313" key="8">
    <source>
        <dbReference type="Proteomes" id="UP000218810"/>
    </source>
</evidence>
<feature type="transmembrane region" description="Helical" evidence="5">
    <location>
        <begin position="603"/>
        <end position="627"/>
    </location>
</feature>
<dbReference type="PANTHER" id="PTHR43077:SF10">
    <property type="entry name" value="TRANSPORT PERMEASE PROTEIN"/>
    <property type="match status" value="1"/>
</dbReference>
<comment type="subcellular location">
    <subcellularLocation>
        <location evidence="1">Membrane</location>
        <topology evidence="1">Multi-pass membrane protein</topology>
    </subcellularLocation>
</comment>
<keyword evidence="2 5" id="KW-0812">Transmembrane</keyword>
<evidence type="ECO:0000256" key="2">
    <source>
        <dbReference type="ARBA" id="ARBA00022692"/>
    </source>
</evidence>
<reference evidence="8" key="1">
    <citation type="submission" date="2017-09" db="EMBL/GenBank/DDBJ databases">
        <authorList>
            <person name="Zhang Y."/>
            <person name="Huang X."/>
            <person name="Liu J."/>
            <person name="Lu L."/>
            <person name="Peng K."/>
        </authorList>
    </citation>
    <scope>NUCLEOTIDE SEQUENCE [LARGE SCALE GENOMIC DNA]</scope>
    <source>
        <strain evidence="8">S-XJ-1</strain>
    </source>
</reference>
<proteinExistence type="predicted"/>
<evidence type="ECO:0000256" key="1">
    <source>
        <dbReference type="ARBA" id="ARBA00004141"/>
    </source>
</evidence>
<feature type="domain" description="ABC-2 type transporter transmembrane" evidence="6">
    <location>
        <begin position="489"/>
        <end position="706"/>
    </location>
</feature>
<dbReference type="GO" id="GO:0140359">
    <property type="term" value="F:ABC-type transporter activity"/>
    <property type="evidence" value="ECO:0007669"/>
    <property type="project" value="InterPro"/>
</dbReference>
<feature type="transmembrane region" description="Helical" evidence="5">
    <location>
        <begin position="570"/>
        <end position="597"/>
    </location>
</feature>
<dbReference type="Pfam" id="PF12698">
    <property type="entry name" value="ABC2_membrane_3"/>
    <property type="match status" value="2"/>
</dbReference>
<dbReference type="InterPro" id="IPR013525">
    <property type="entry name" value="ABC2_TM"/>
</dbReference>
<feature type="transmembrane region" description="Helical" evidence="5">
    <location>
        <begin position="634"/>
        <end position="653"/>
    </location>
</feature>
<dbReference type="InterPro" id="IPR051328">
    <property type="entry name" value="T7SS_ABC-Transporter"/>
</dbReference>
<keyword evidence="3 5" id="KW-1133">Transmembrane helix</keyword>
<feature type="transmembrane region" description="Helical" evidence="5">
    <location>
        <begin position="690"/>
        <end position="708"/>
    </location>
</feature>
<feature type="transmembrane region" description="Helical" evidence="5">
    <location>
        <begin position="528"/>
        <end position="549"/>
    </location>
</feature>
<dbReference type="NCBIfam" id="TIGR03061">
    <property type="entry name" value="pip_yhgE_Nterm"/>
    <property type="match status" value="1"/>
</dbReference>
<evidence type="ECO:0000256" key="3">
    <source>
        <dbReference type="ARBA" id="ARBA00022989"/>
    </source>
</evidence>
<dbReference type="AlphaFoldDB" id="A0A2A2WP33"/>
<dbReference type="Gene3D" id="3.40.1710.10">
    <property type="entry name" value="abc type-2 transporter like domain"/>
    <property type="match status" value="1"/>
</dbReference>
<gene>
    <name evidence="7" type="ORF">CEY15_11470</name>
</gene>
<comment type="caution">
    <text evidence="7">The sequence shown here is derived from an EMBL/GenBank/DDBJ whole genome shotgun (WGS) entry which is preliminary data.</text>
</comment>
<organism evidence="7 8">
    <name type="scientific">Dietzia natronolimnaea</name>
    <dbReference type="NCBI Taxonomy" id="161920"/>
    <lineage>
        <taxon>Bacteria</taxon>
        <taxon>Bacillati</taxon>
        <taxon>Actinomycetota</taxon>
        <taxon>Actinomycetes</taxon>
        <taxon>Mycobacteriales</taxon>
        <taxon>Dietziaceae</taxon>
        <taxon>Dietzia</taxon>
    </lineage>
</organism>
<dbReference type="OrthoDB" id="9811483at2"/>
<keyword evidence="4 5" id="KW-0472">Membrane</keyword>
<dbReference type="GO" id="GO:0016020">
    <property type="term" value="C:membrane"/>
    <property type="evidence" value="ECO:0007669"/>
    <property type="project" value="UniProtKB-SubCell"/>
</dbReference>
<accession>A0A2A2WP33</accession>
<feature type="transmembrane region" description="Helical" evidence="5">
    <location>
        <begin position="19"/>
        <end position="38"/>
    </location>
</feature>
<dbReference type="PANTHER" id="PTHR43077">
    <property type="entry name" value="TRANSPORT PERMEASE YVFS-RELATED"/>
    <property type="match status" value="1"/>
</dbReference>
<dbReference type="Proteomes" id="UP000218810">
    <property type="component" value="Unassembled WGS sequence"/>
</dbReference>
<sequence length="731" mass="77740">MNNIVALIRHDFRQATRNVISGIVLVGVILIPSFFAWFNVLSSWNPFDNVDNLKVAVASADEGYESALFPMRMNVGDQVISQLRANSDIDWQFVSQDDAIEGTRSEEYYAAIVLPPDFSQKMMTFLSPDATPVEIDLYVNEKKNALSPLITGEAATAVSTQIDTGFTQTLDEVGLALVSSLATYLDDSETRDTLDRLESAVGQIAVQLNSAAGTADVFAVVLSSGESMLSSAGSLASSSSDAVRDTAGAIGQGADAARSSREVLTSAAERLSSAFAVSAASYETLRTEVDRLLGESPTAQQPRLALSRSSEMVDQQIAAYTQLRDELRGQASASGLDPLTREAASLLADRIDAVVDRQEALQQRLDEAASPAIQGTVDRAATRSAILQEVQAAQDAIAAARTQYATSVRPQLDRLAADLASMQGNVAGIGRDLSAAQQSLAAGSTSLSTGLADGETAVRMLANDLRDSADTFAALESALRGAADTGDLSEVREIIGSNPATFAAELASPVKLRTIPVFQVDNFGSQMAPLYSVLGLWVGALLLAVLIRTEIDEESLPSLTRPLTPWQEYFGHYAIFGGLALMQATILFAGLIGFVGVRPAHPLLLLLAGWVMSFVFSLITYTLVLAFGEAGKAIGVLLLVIQISAGGGAYPLAVLPQWFQNISPFIPVSHATTAVRAAIAGTYDGDYWKALGWLLLFTLPVLFIGLVLRPAVRKFNDDLNSSLQSTKLMSV</sequence>